<dbReference type="Pfam" id="PF03551">
    <property type="entry name" value="PadR"/>
    <property type="match status" value="1"/>
</dbReference>
<dbReference type="InterPro" id="IPR036390">
    <property type="entry name" value="WH_DNA-bd_sf"/>
</dbReference>
<dbReference type="InterPro" id="IPR052509">
    <property type="entry name" value="Metal_resp_DNA-bind_regulator"/>
</dbReference>
<dbReference type="EMBL" id="FNHQ01000005">
    <property type="protein sequence ID" value="SDM33413.1"/>
    <property type="molecule type" value="Genomic_DNA"/>
</dbReference>
<proteinExistence type="predicted"/>
<name>A0A1G9SD41_9FIRM</name>
<dbReference type="InterPro" id="IPR036388">
    <property type="entry name" value="WH-like_DNA-bd_sf"/>
</dbReference>
<dbReference type="PANTHER" id="PTHR33169:SF24">
    <property type="entry name" value="TRANSCRIPTIONAL REGULATOR, PADR FAMILY"/>
    <property type="match status" value="1"/>
</dbReference>
<dbReference type="OrthoDB" id="8595425at2"/>
<evidence type="ECO:0000259" key="1">
    <source>
        <dbReference type="Pfam" id="PF03551"/>
    </source>
</evidence>
<dbReference type="RefSeq" id="WP_091648158.1">
    <property type="nucleotide sequence ID" value="NZ_FNHQ01000005.1"/>
</dbReference>
<keyword evidence="3" id="KW-1185">Reference proteome</keyword>
<reference evidence="2 3" key="1">
    <citation type="submission" date="2016-10" db="EMBL/GenBank/DDBJ databases">
        <authorList>
            <person name="de Groot N.N."/>
        </authorList>
    </citation>
    <scope>NUCLEOTIDE SEQUENCE [LARGE SCALE GENOMIC DNA]</scope>
    <source>
        <strain evidence="2 3">DSM 16981</strain>
    </source>
</reference>
<dbReference type="STRING" id="349095.SAMN05660299_00680"/>
<protein>
    <submittedName>
        <fullName evidence="2">PadR family transcriptional regulator, regulatory protein PadR</fullName>
    </submittedName>
</protein>
<evidence type="ECO:0000313" key="2">
    <source>
        <dbReference type="EMBL" id="SDM33413.1"/>
    </source>
</evidence>
<organism evidence="2 3">
    <name type="scientific">Megasphaera paucivorans</name>
    <dbReference type="NCBI Taxonomy" id="349095"/>
    <lineage>
        <taxon>Bacteria</taxon>
        <taxon>Bacillati</taxon>
        <taxon>Bacillota</taxon>
        <taxon>Negativicutes</taxon>
        <taxon>Veillonellales</taxon>
        <taxon>Veillonellaceae</taxon>
        <taxon>Megasphaera</taxon>
    </lineage>
</organism>
<dbReference type="InterPro" id="IPR005149">
    <property type="entry name" value="Tscrpt_reg_PadR_N"/>
</dbReference>
<dbReference type="Gene3D" id="1.10.10.10">
    <property type="entry name" value="Winged helix-like DNA-binding domain superfamily/Winged helix DNA-binding domain"/>
    <property type="match status" value="1"/>
</dbReference>
<gene>
    <name evidence="2" type="ORF">SAMN05660299_00680</name>
</gene>
<dbReference type="Proteomes" id="UP000199309">
    <property type="component" value="Unassembled WGS sequence"/>
</dbReference>
<evidence type="ECO:0000313" key="3">
    <source>
        <dbReference type="Proteomes" id="UP000199309"/>
    </source>
</evidence>
<accession>A0A1G9SD41</accession>
<dbReference type="PANTHER" id="PTHR33169">
    <property type="entry name" value="PADR-FAMILY TRANSCRIPTIONAL REGULATOR"/>
    <property type="match status" value="1"/>
</dbReference>
<feature type="domain" description="Transcription regulator PadR N-terminal" evidence="1">
    <location>
        <begin position="14"/>
        <end position="82"/>
    </location>
</feature>
<dbReference type="AlphaFoldDB" id="A0A1G9SD41"/>
<dbReference type="SUPFAM" id="SSF46785">
    <property type="entry name" value="Winged helix' DNA-binding domain"/>
    <property type="match status" value="1"/>
</dbReference>
<sequence length="104" mass="12154">MNIQLKKGVIELLVLAQLVHKDCYGYEIVAEVSKHMEISEGTIYPLLNRLKRDLFVETYLAESNSGPPRKYYKMTEMGKRAFLKMRDEWIVFSEAVNQLLNEVK</sequence>